<evidence type="ECO:0000256" key="5">
    <source>
        <dbReference type="SAM" id="MobiDB-lite"/>
    </source>
</evidence>
<evidence type="ECO:0000256" key="1">
    <source>
        <dbReference type="ARBA" id="ARBA00004173"/>
    </source>
</evidence>
<evidence type="ECO:0000259" key="6">
    <source>
        <dbReference type="SMART" id="SM01155"/>
    </source>
</evidence>
<organism evidence="7 8">
    <name type="scientific">Brassica cretica</name>
    <name type="common">Mustard</name>
    <dbReference type="NCBI Taxonomy" id="69181"/>
    <lineage>
        <taxon>Eukaryota</taxon>
        <taxon>Viridiplantae</taxon>
        <taxon>Streptophyta</taxon>
        <taxon>Embryophyta</taxon>
        <taxon>Tracheophyta</taxon>
        <taxon>Spermatophyta</taxon>
        <taxon>Magnoliopsida</taxon>
        <taxon>eudicotyledons</taxon>
        <taxon>Gunneridae</taxon>
        <taxon>Pentapetalae</taxon>
        <taxon>rosids</taxon>
        <taxon>malvids</taxon>
        <taxon>Brassicales</taxon>
        <taxon>Brassicaceae</taxon>
        <taxon>Brassiceae</taxon>
        <taxon>Brassica</taxon>
    </lineage>
</organism>
<proteinExistence type="inferred from homology"/>
<dbReference type="PANTHER" id="PTHR32035:SF3">
    <property type="entry name" value="SMALL RIBOSOMAL SUBUNIT PROTEIN MS38"/>
    <property type="match status" value="1"/>
</dbReference>
<gene>
    <name evidence="7" type="ORF">F2Q68_00041123</name>
</gene>
<accession>A0A8S9MSC5</accession>
<name>A0A8S9MSC5_BRACR</name>
<evidence type="ECO:0000256" key="3">
    <source>
        <dbReference type="ARBA" id="ARBA00035647"/>
    </source>
</evidence>
<evidence type="ECO:0000256" key="4">
    <source>
        <dbReference type="ARBA" id="ARBA00035682"/>
    </source>
</evidence>
<reference evidence="7" key="1">
    <citation type="submission" date="2019-12" db="EMBL/GenBank/DDBJ databases">
        <title>Genome sequencing and annotation of Brassica cretica.</title>
        <authorList>
            <person name="Studholme D.J."/>
            <person name="Sarris P.F."/>
        </authorList>
    </citation>
    <scope>NUCLEOTIDE SEQUENCE</scope>
    <source>
        <strain evidence="7">PFS-001/15</strain>
        <tissue evidence="7">Leaf</tissue>
    </source>
</reference>
<dbReference type="Proteomes" id="UP000712281">
    <property type="component" value="Unassembled WGS sequence"/>
</dbReference>
<evidence type="ECO:0000313" key="8">
    <source>
        <dbReference type="Proteomes" id="UP000712281"/>
    </source>
</evidence>
<dbReference type="PANTHER" id="PTHR32035">
    <property type="entry name" value="AURORA KINASE A-INTERACTING PROTEIN"/>
    <property type="match status" value="1"/>
</dbReference>
<evidence type="ECO:0000313" key="7">
    <source>
        <dbReference type="EMBL" id="KAF2620386.1"/>
    </source>
</evidence>
<sequence>MANLMQRFIRNQSCLRAIPKLTPNLIPHQKPCIIINNNVESLSDPFPLTNPVIAFSGPGIKPDEALRFYPSFPIGYGLNPSVVHGSGLTDTVVEEKEKEVVIHADSVKKKRKKKMNKHKYRKLRKKQGRKS</sequence>
<dbReference type="AlphaFoldDB" id="A0A8S9MSC5"/>
<evidence type="ECO:0000256" key="2">
    <source>
        <dbReference type="ARBA" id="ARBA00023128"/>
    </source>
</evidence>
<feature type="domain" description="Ribosomal protein mS38 C-terminal" evidence="6">
    <location>
        <begin position="103"/>
        <end position="130"/>
    </location>
</feature>
<protein>
    <recommendedName>
        <fullName evidence="4">Small ribosomal subunit protein mS38</fullName>
    </recommendedName>
</protein>
<feature type="compositionally biased region" description="Basic residues" evidence="5">
    <location>
        <begin position="108"/>
        <end position="131"/>
    </location>
</feature>
<comment type="subcellular location">
    <subcellularLocation>
        <location evidence="1">Mitochondrion</location>
    </subcellularLocation>
</comment>
<dbReference type="SMART" id="SM01155">
    <property type="entry name" value="DUF1713"/>
    <property type="match status" value="1"/>
</dbReference>
<dbReference type="EMBL" id="QGKW02000007">
    <property type="protein sequence ID" value="KAF2620386.1"/>
    <property type="molecule type" value="Genomic_DNA"/>
</dbReference>
<dbReference type="Pfam" id="PF08213">
    <property type="entry name" value="COX24_C"/>
    <property type="match status" value="1"/>
</dbReference>
<comment type="caution">
    <text evidence="7">The sequence shown here is derived from an EMBL/GenBank/DDBJ whole genome shotgun (WGS) entry which is preliminary data.</text>
</comment>
<comment type="similarity">
    <text evidence="3">Belongs to the mitochondrion-specific ribosomal protein mS38 family.</text>
</comment>
<feature type="region of interest" description="Disordered" evidence="5">
    <location>
        <begin position="106"/>
        <end position="131"/>
    </location>
</feature>
<dbReference type="GO" id="GO:0005739">
    <property type="term" value="C:mitochondrion"/>
    <property type="evidence" value="ECO:0007669"/>
    <property type="project" value="UniProtKB-SubCell"/>
</dbReference>
<keyword evidence="2" id="KW-0496">Mitochondrion</keyword>
<dbReference type="InterPro" id="IPR013177">
    <property type="entry name" value="Ribosomal_mS38_C"/>
</dbReference>